<protein>
    <submittedName>
        <fullName evidence="6">2-keto-3-deoxy-phosphogalactonate aldolase</fullName>
    </submittedName>
</protein>
<comment type="similarity">
    <text evidence="2">Belongs to the KHG/KDPG aldolase family.</text>
</comment>
<dbReference type="AlphaFoldDB" id="A0A239PWZ8"/>
<dbReference type="Proteomes" id="UP000198346">
    <property type="component" value="Unassembled WGS sequence"/>
</dbReference>
<dbReference type="Gene3D" id="3.20.20.70">
    <property type="entry name" value="Aldolase class I"/>
    <property type="match status" value="1"/>
</dbReference>
<sequence>MHLDALLNAGAPPIVAILRGLAPQEAEAVGGALVGAGIRIIEVPLNSPEPFQSISILAKAYGEACAIGAGTVLAPQAVDAVAAAGGRLVVAPNADPAVIARALERGLDVMPGVMTPSEAFLALSAGARRLKLFPAASLGVAHLKALGDVVPEDAGLWAVGGTNAGNLGEWLAAGAAGVGVGGALFRPGDAPSLVAERARALVAAWKIAAGP</sequence>
<dbReference type="NCBIfam" id="NF006600">
    <property type="entry name" value="PRK09140.1"/>
    <property type="match status" value="1"/>
</dbReference>
<dbReference type="InterPro" id="IPR000887">
    <property type="entry name" value="Aldlse_KDPG_KHG"/>
</dbReference>
<dbReference type="Pfam" id="PF01081">
    <property type="entry name" value="Aldolase"/>
    <property type="match status" value="1"/>
</dbReference>
<comment type="pathway">
    <text evidence="1">Carbohydrate acid metabolism.</text>
</comment>
<evidence type="ECO:0000256" key="5">
    <source>
        <dbReference type="ARBA" id="ARBA00023277"/>
    </source>
</evidence>
<accession>A0A239PWZ8</accession>
<dbReference type="EMBL" id="FZQA01000004">
    <property type="protein sequence ID" value="SNT74207.1"/>
    <property type="molecule type" value="Genomic_DNA"/>
</dbReference>
<keyword evidence="4" id="KW-0456">Lyase</keyword>
<name>A0A239PWZ8_9PROT</name>
<keyword evidence="5" id="KW-0119">Carbohydrate metabolism</keyword>
<organism evidence="6 7">
    <name type="scientific">Amphiplicatus metriothermophilus</name>
    <dbReference type="NCBI Taxonomy" id="1519374"/>
    <lineage>
        <taxon>Bacteria</taxon>
        <taxon>Pseudomonadati</taxon>
        <taxon>Pseudomonadota</taxon>
        <taxon>Alphaproteobacteria</taxon>
        <taxon>Parvularculales</taxon>
        <taxon>Parvularculaceae</taxon>
        <taxon>Amphiplicatus</taxon>
    </lineage>
</organism>
<evidence type="ECO:0000313" key="6">
    <source>
        <dbReference type="EMBL" id="SNT74207.1"/>
    </source>
</evidence>
<dbReference type="InterPro" id="IPR031338">
    <property type="entry name" value="KDPG/KHG_AS_2"/>
</dbReference>
<evidence type="ECO:0000313" key="7">
    <source>
        <dbReference type="Proteomes" id="UP000198346"/>
    </source>
</evidence>
<evidence type="ECO:0000256" key="1">
    <source>
        <dbReference type="ARBA" id="ARBA00004761"/>
    </source>
</evidence>
<reference evidence="6 7" key="1">
    <citation type="submission" date="2017-07" db="EMBL/GenBank/DDBJ databases">
        <authorList>
            <person name="Sun Z.S."/>
            <person name="Albrecht U."/>
            <person name="Echele G."/>
            <person name="Lee C.C."/>
        </authorList>
    </citation>
    <scope>NUCLEOTIDE SEQUENCE [LARGE SCALE GENOMIC DNA]</scope>
    <source>
        <strain evidence="6 7">CGMCC 1.12710</strain>
    </source>
</reference>
<proteinExistence type="inferred from homology"/>
<dbReference type="PANTHER" id="PTHR30246:SF1">
    <property type="entry name" value="2-DEHYDRO-3-DEOXY-6-PHOSPHOGALACTONATE ALDOLASE-RELATED"/>
    <property type="match status" value="1"/>
</dbReference>
<comment type="subunit">
    <text evidence="3">Homotrimer.</text>
</comment>
<evidence type="ECO:0000256" key="2">
    <source>
        <dbReference type="ARBA" id="ARBA00006906"/>
    </source>
</evidence>
<evidence type="ECO:0000256" key="3">
    <source>
        <dbReference type="ARBA" id="ARBA00011233"/>
    </source>
</evidence>
<keyword evidence="7" id="KW-1185">Reference proteome</keyword>
<dbReference type="GO" id="GO:0016829">
    <property type="term" value="F:lyase activity"/>
    <property type="evidence" value="ECO:0007669"/>
    <property type="project" value="UniProtKB-KW"/>
</dbReference>
<dbReference type="InterPro" id="IPR013785">
    <property type="entry name" value="Aldolase_TIM"/>
</dbReference>
<evidence type="ECO:0000256" key="4">
    <source>
        <dbReference type="ARBA" id="ARBA00023239"/>
    </source>
</evidence>
<dbReference type="SUPFAM" id="SSF51569">
    <property type="entry name" value="Aldolase"/>
    <property type="match status" value="1"/>
</dbReference>
<dbReference type="RefSeq" id="WP_089412578.1">
    <property type="nucleotide sequence ID" value="NZ_FZQA01000004.1"/>
</dbReference>
<dbReference type="OrthoDB" id="7204076at2"/>
<dbReference type="PROSITE" id="PS00160">
    <property type="entry name" value="ALDOLASE_KDPG_KHG_2"/>
    <property type="match status" value="1"/>
</dbReference>
<dbReference type="PANTHER" id="PTHR30246">
    <property type="entry name" value="2-KETO-3-DEOXY-6-PHOSPHOGLUCONATE ALDOLASE"/>
    <property type="match status" value="1"/>
</dbReference>
<dbReference type="CDD" id="cd00452">
    <property type="entry name" value="KDPG_aldolase"/>
    <property type="match status" value="1"/>
</dbReference>
<gene>
    <name evidence="6" type="ORF">SAMN06297382_2117</name>
</gene>